<gene>
    <name evidence="2" type="ORF">EV196_102550</name>
</gene>
<evidence type="ECO:0000313" key="3">
    <source>
        <dbReference type="Proteomes" id="UP000295455"/>
    </source>
</evidence>
<comment type="caution">
    <text evidence="2">The sequence shown here is derived from an EMBL/GenBank/DDBJ whole genome shotgun (WGS) entry which is preliminary data.</text>
</comment>
<reference evidence="2 3" key="1">
    <citation type="submission" date="2019-03" db="EMBL/GenBank/DDBJ databases">
        <title>Genomic Encyclopedia of Type Strains, Phase IV (KMG-IV): sequencing the most valuable type-strain genomes for metagenomic binning, comparative biology and taxonomic classification.</title>
        <authorList>
            <person name="Goeker M."/>
        </authorList>
    </citation>
    <scope>NUCLEOTIDE SEQUENCE [LARGE SCALE GENOMIC DNA]</scope>
    <source>
        <strain evidence="2 3">DSM 18792</strain>
    </source>
</reference>
<dbReference type="EMBL" id="SLUP01000002">
    <property type="protein sequence ID" value="TCL67987.1"/>
    <property type="molecule type" value="Genomic_DNA"/>
</dbReference>
<dbReference type="RefSeq" id="WP_243652186.1">
    <property type="nucleotide sequence ID" value="NZ_OX156936.1"/>
</dbReference>
<keyword evidence="1" id="KW-0732">Signal</keyword>
<dbReference type="Gene3D" id="3.10.450.50">
    <property type="match status" value="1"/>
</dbReference>
<feature type="chain" id="PRO_5020230061" description="SnoaL-like protein" evidence="1">
    <location>
        <begin position="21"/>
        <end position="181"/>
    </location>
</feature>
<evidence type="ECO:0000313" key="2">
    <source>
        <dbReference type="EMBL" id="TCL67987.1"/>
    </source>
</evidence>
<keyword evidence="3" id="KW-1185">Reference proteome</keyword>
<sequence>MMKKLILLVLITFMTSAIHSQGKSKEKEAPKDYSENVSTINSTINSLYAAISGEKGKKRDWALFKYLFHPDGKLITSGKNDESKFQIRYMKPDDYVKSSGKWIVDNGFIEKEVHRAVDAFGNMAQVFSTFEAFQSEKDEEPFMRGINSIQLLNDGTRWWIVNVFWDNEDRRNPIPRNYLPK</sequence>
<proteinExistence type="predicted"/>
<dbReference type="SUPFAM" id="SSF54427">
    <property type="entry name" value="NTF2-like"/>
    <property type="match status" value="1"/>
</dbReference>
<name>A0A4V2QEH0_9FLAO</name>
<evidence type="ECO:0000256" key="1">
    <source>
        <dbReference type="SAM" id="SignalP"/>
    </source>
</evidence>
<accession>A0A4V2QEH0</accession>
<dbReference type="AlphaFoldDB" id="A0A4V2QEH0"/>
<dbReference type="InterPro" id="IPR032710">
    <property type="entry name" value="NTF2-like_dom_sf"/>
</dbReference>
<feature type="signal peptide" evidence="1">
    <location>
        <begin position="1"/>
        <end position="20"/>
    </location>
</feature>
<organism evidence="2 3">
    <name type="scientific">Mariniflexile fucanivorans</name>
    <dbReference type="NCBI Taxonomy" id="264023"/>
    <lineage>
        <taxon>Bacteria</taxon>
        <taxon>Pseudomonadati</taxon>
        <taxon>Bacteroidota</taxon>
        <taxon>Flavobacteriia</taxon>
        <taxon>Flavobacteriales</taxon>
        <taxon>Flavobacteriaceae</taxon>
        <taxon>Mariniflexile</taxon>
    </lineage>
</organism>
<dbReference type="Proteomes" id="UP000295455">
    <property type="component" value="Unassembled WGS sequence"/>
</dbReference>
<evidence type="ECO:0008006" key="4">
    <source>
        <dbReference type="Google" id="ProtNLM"/>
    </source>
</evidence>
<protein>
    <recommendedName>
        <fullName evidence="4">SnoaL-like protein</fullName>
    </recommendedName>
</protein>